<dbReference type="PANTHER" id="PTHR23033:SF40">
    <property type="entry name" value="APPLE DOMAIN-CONTAINING PROTEIN"/>
    <property type="match status" value="1"/>
</dbReference>
<comment type="subcellular location">
    <subcellularLocation>
        <location evidence="1">Membrane</location>
        <topology evidence="1">Single-pass type II membrane protein</topology>
    </subcellularLocation>
</comment>
<dbReference type="Gene3D" id="3.90.550.50">
    <property type="match status" value="1"/>
</dbReference>
<protein>
    <recommendedName>
        <fullName evidence="4">N-acetylgalactosaminide beta-1,3-galactosyltransferase</fullName>
        <ecNumber evidence="4">2.4.1.122</ecNumber>
    </recommendedName>
</protein>
<name>A0A8H3N1G9_ASPTE</name>
<evidence type="ECO:0000256" key="10">
    <source>
        <dbReference type="ARBA" id="ARBA00022989"/>
    </source>
</evidence>
<dbReference type="Proteomes" id="UP000452235">
    <property type="component" value="Unassembled WGS sequence"/>
</dbReference>
<feature type="compositionally biased region" description="Low complexity" evidence="12">
    <location>
        <begin position="137"/>
        <end position="160"/>
    </location>
</feature>
<evidence type="ECO:0000256" key="9">
    <source>
        <dbReference type="ARBA" id="ARBA00022968"/>
    </source>
</evidence>
<feature type="region of interest" description="Disordered" evidence="12">
    <location>
        <begin position="116"/>
        <end position="161"/>
    </location>
</feature>
<keyword evidence="5" id="KW-0328">Glycosyltransferase</keyword>
<keyword evidence="8" id="KW-0547">Nucleotide-binding</keyword>
<feature type="domain" description="Fringe-like glycosyltransferase" evidence="14">
    <location>
        <begin position="279"/>
        <end position="341"/>
    </location>
</feature>
<feature type="transmembrane region" description="Helical" evidence="13">
    <location>
        <begin position="88"/>
        <end position="106"/>
    </location>
</feature>
<evidence type="ECO:0000256" key="11">
    <source>
        <dbReference type="ARBA" id="ARBA00023136"/>
    </source>
</evidence>
<dbReference type="InterPro" id="IPR026050">
    <property type="entry name" value="C1GALT1/C1GALT1_chp1"/>
</dbReference>
<evidence type="ECO:0000256" key="6">
    <source>
        <dbReference type="ARBA" id="ARBA00022679"/>
    </source>
</evidence>
<evidence type="ECO:0000256" key="12">
    <source>
        <dbReference type="SAM" id="MobiDB-lite"/>
    </source>
</evidence>
<keyword evidence="7 13" id="KW-0812">Transmembrane</keyword>
<dbReference type="EC" id="2.4.1.122" evidence="4"/>
<comment type="caution">
    <text evidence="15">The sequence shown here is derived from an EMBL/GenBank/DDBJ whole genome shotgun (WGS) entry which is preliminary data.</text>
</comment>
<gene>
    <name evidence="15" type="ORF">ATEIFO6365_0014011800</name>
</gene>
<accession>A0A8H3N1G9</accession>
<feature type="transmembrane region" description="Helical" evidence="13">
    <location>
        <begin position="20"/>
        <end position="42"/>
    </location>
</feature>
<comment type="similarity">
    <text evidence="3">Belongs to the glycosyltransferase 31 family. Beta3-Gal-T subfamily.</text>
</comment>
<evidence type="ECO:0000256" key="1">
    <source>
        <dbReference type="ARBA" id="ARBA00004606"/>
    </source>
</evidence>
<dbReference type="GO" id="GO:0000166">
    <property type="term" value="F:nucleotide binding"/>
    <property type="evidence" value="ECO:0007669"/>
    <property type="project" value="UniProtKB-KW"/>
</dbReference>
<proteinExistence type="inferred from homology"/>
<evidence type="ECO:0000256" key="7">
    <source>
        <dbReference type="ARBA" id="ARBA00022692"/>
    </source>
</evidence>
<evidence type="ECO:0000313" key="15">
    <source>
        <dbReference type="EMBL" id="GFF21186.1"/>
    </source>
</evidence>
<sequence>MGFKPAFHELLAHQPSTADFGAAMSAYEVDFAVKAVVVAFLLRYGPPGRPLLRTHRIQFTLHLLDIAPPCPLLLAVLRIMGCIPRGRILGAAAILSIVLFMLLFFINPPQIHSLSTPLSDASAERKPSHSPSAALLTPTISPTSTPTASSSPSTPINNNPHCRDLPDTSHIQIIVKTGSNILYDKLPTQLLTTLQCHTDLLLLADSEQDLGPYHVHDVLANVNETIKATHPDFAYYRTLQQYQKDGLDLRLLRDASHKSAWNLDKYKFIHMLDQTWTRRPGRDWYVFVEADTYLVTRNLLLWLDRLDPAQPLYLGSPAYFKGELFAHGGSGIVLSRAAMAQVLDDDPGLTERYDERMQSEHFGDYVLMKALQEKGVVLQSSWPMIQGEKQNSLPFGPGPDSGVRHWCQPLITMHGVTPGDVSAMWNFEEQRERVNEPLLISEVYHYFMGRDLPAERDDWYNLSDDLMFRAPGVQGSRQMAPDEMAPAEKEAYMSFEHCGRACEQHARCFQYAYDKIDQTCGFSFSYRLGGRELSAKDEHRYRSGWVREKIERDYRQIVCTDPEWV</sequence>
<evidence type="ECO:0000256" key="3">
    <source>
        <dbReference type="ARBA" id="ARBA00006462"/>
    </source>
</evidence>
<keyword evidence="9" id="KW-0735">Signal-anchor</keyword>
<dbReference type="GO" id="GO:0016263">
    <property type="term" value="F:glycoprotein-N-acetylgalactosamine 3-beta-galactosyltransferase activity"/>
    <property type="evidence" value="ECO:0007669"/>
    <property type="project" value="UniProtKB-EC"/>
</dbReference>
<keyword evidence="16" id="KW-1185">Reference proteome</keyword>
<evidence type="ECO:0000259" key="14">
    <source>
        <dbReference type="Pfam" id="PF02434"/>
    </source>
</evidence>
<evidence type="ECO:0000313" key="16">
    <source>
        <dbReference type="Proteomes" id="UP000452235"/>
    </source>
</evidence>
<evidence type="ECO:0000256" key="8">
    <source>
        <dbReference type="ARBA" id="ARBA00022741"/>
    </source>
</evidence>
<evidence type="ECO:0000256" key="4">
    <source>
        <dbReference type="ARBA" id="ARBA00012557"/>
    </source>
</evidence>
<organism evidence="15 16">
    <name type="scientific">Aspergillus terreus</name>
    <dbReference type="NCBI Taxonomy" id="33178"/>
    <lineage>
        <taxon>Eukaryota</taxon>
        <taxon>Fungi</taxon>
        <taxon>Dikarya</taxon>
        <taxon>Ascomycota</taxon>
        <taxon>Pezizomycotina</taxon>
        <taxon>Eurotiomycetes</taxon>
        <taxon>Eurotiomycetidae</taxon>
        <taxon>Eurotiales</taxon>
        <taxon>Aspergillaceae</taxon>
        <taxon>Aspergillus</taxon>
        <taxon>Aspergillus subgen. Circumdati</taxon>
    </lineage>
</organism>
<evidence type="ECO:0000256" key="13">
    <source>
        <dbReference type="SAM" id="Phobius"/>
    </source>
</evidence>
<keyword evidence="10 13" id="KW-1133">Transmembrane helix</keyword>
<dbReference type="InterPro" id="IPR003378">
    <property type="entry name" value="Fringe-like_glycosylTrfase"/>
</dbReference>
<keyword evidence="6" id="KW-0808">Transferase</keyword>
<dbReference type="GO" id="GO:0016020">
    <property type="term" value="C:membrane"/>
    <property type="evidence" value="ECO:0007669"/>
    <property type="project" value="UniProtKB-SubCell"/>
</dbReference>
<evidence type="ECO:0000256" key="2">
    <source>
        <dbReference type="ARBA" id="ARBA00004922"/>
    </source>
</evidence>
<comment type="pathway">
    <text evidence="2">Protein modification; protein glycosylation.</text>
</comment>
<dbReference type="EMBL" id="BLJY01000014">
    <property type="protein sequence ID" value="GFF21186.1"/>
    <property type="molecule type" value="Genomic_DNA"/>
</dbReference>
<keyword evidence="11 13" id="KW-0472">Membrane</keyword>
<evidence type="ECO:0000256" key="5">
    <source>
        <dbReference type="ARBA" id="ARBA00022676"/>
    </source>
</evidence>
<dbReference type="AlphaFoldDB" id="A0A8H3N1G9"/>
<reference evidence="15 16" key="1">
    <citation type="submission" date="2020-01" db="EMBL/GenBank/DDBJ databases">
        <title>Aspergillus terreus IFO 6365 whole genome shotgun sequence.</title>
        <authorList>
            <person name="Kanamasa S."/>
            <person name="Takahashi H."/>
        </authorList>
    </citation>
    <scope>NUCLEOTIDE SEQUENCE [LARGE SCALE GENOMIC DNA]</scope>
    <source>
        <strain evidence="15 16">IFO 6365</strain>
    </source>
</reference>
<dbReference type="Pfam" id="PF02434">
    <property type="entry name" value="Fringe"/>
    <property type="match status" value="1"/>
</dbReference>
<dbReference type="PANTHER" id="PTHR23033">
    <property type="entry name" value="BETA1,3-GALACTOSYLTRANSFERASE"/>
    <property type="match status" value="1"/>
</dbReference>